<feature type="region of interest" description="Disordered" evidence="8">
    <location>
        <begin position="719"/>
        <end position="899"/>
    </location>
</feature>
<dbReference type="GO" id="GO:0004843">
    <property type="term" value="F:cysteine-type deubiquitinase activity"/>
    <property type="evidence" value="ECO:0007669"/>
    <property type="project" value="UniProtKB-EC"/>
</dbReference>
<feature type="region of interest" description="Disordered" evidence="8">
    <location>
        <begin position="1109"/>
        <end position="1128"/>
    </location>
</feature>
<feature type="compositionally biased region" description="Low complexity" evidence="8">
    <location>
        <begin position="2071"/>
        <end position="2080"/>
    </location>
</feature>
<dbReference type="SUPFAM" id="SSF54001">
    <property type="entry name" value="Cysteine proteinases"/>
    <property type="match status" value="1"/>
</dbReference>
<evidence type="ECO:0000256" key="7">
    <source>
        <dbReference type="ARBA" id="ARBA00022807"/>
    </source>
</evidence>
<evidence type="ECO:0000256" key="4">
    <source>
        <dbReference type="ARBA" id="ARBA00022670"/>
    </source>
</evidence>
<dbReference type="InterPro" id="IPR035927">
    <property type="entry name" value="DUSP-like_sf"/>
</dbReference>
<dbReference type="SUPFAM" id="SSF143791">
    <property type="entry name" value="DUSP-like"/>
    <property type="match status" value="1"/>
</dbReference>
<feature type="compositionally biased region" description="Basic and acidic residues" evidence="8">
    <location>
        <begin position="72"/>
        <end position="86"/>
    </location>
</feature>
<dbReference type="PANTHER" id="PTHR21646">
    <property type="entry name" value="UBIQUITIN CARBOXYL-TERMINAL HYDROLASE"/>
    <property type="match status" value="1"/>
</dbReference>
<feature type="compositionally biased region" description="Polar residues" evidence="8">
    <location>
        <begin position="374"/>
        <end position="385"/>
    </location>
</feature>
<dbReference type="InterPro" id="IPR038765">
    <property type="entry name" value="Papain-like_cys_pep_sf"/>
</dbReference>
<feature type="compositionally biased region" description="Basic and acidic residues" evidence="8">
    <location>
        <begin position="804"/>
        <end position="814"/>
    </location>
</feature>
<dbReference type="PROSITE" id="PS50235">
    <property type="entry name" value="USP_3"/>
    <property type="match status" value="1"/>
</dbReference>
<accession>A0A9W4P4P3</accession>
<feature type="region of interest" description="Disordered" evidence="8">
    <location>
        <begin position="279"/>
        <end position="335"/>
    </location>
</feature>
<evidence type="ECO:0000313" key="11">
    <source>
        <dbReference type="EMBL" id="CAG8892057.1"/>
    </source>
</evidence>
<feature type="region of interest" description="Disordered" evidence="8">
    <location>
        <begin position="1718"/>
        <end position="1781"/>
    </location>
</feature>
<feature type="domain" description="USP" evidence="9">
    <location>
        <begin position="1267"/>
        <end position="1991"/>
    </location>
</feature>
<dbReference type="Pfam" id="PF06337">
    <property type="entry name" value="DUSP"/>
    <property type="match status" value="1"/>
</dbReference>
<dbReference type="GO" id="GO:0006508">
    <property type="term" value="P:proteolysis"/>
    <property type="evidence" value="ECO:0007669"/>
    <property type="project" value="UniProtKB-KW"/>
</dbReference>
<dbReference type="PANTHER" id="PTHR21646:SF24">
    <property type="entry name" value="UBIQUITIN CARBOXYL-TERMINAL HYDROLASE"/>
    <property type="match status" value="1"/>
</dbReference>
<feature type="compositionally biased region" description="Polar residues" evidence="8">
    <location>
        <begin position="316"/>
        <end position="335"/>
    </location>
</feature>
<name>A0A9W4P4P3_9EURO</name>
<evidence type="ECO:0000259" key="9">
    <source>
        <dbReference type="PROSITE" id="PS50235"/>
    </source>
</evidence>
<feature type="region of interest" description="Disordered" evidence="8">
    <location>
        <begin position="47"/>
        <end position="174"/>
    </location>
</feature>
<evidence type="ECO:0000256" key="2">
    <source>
        <dbReference type="ARBA" id="ARBA00009085"/>
    </source>
</evidence>
<dbReference type="OrthoDB" id="952271at2759"/>
<comment type="similarity">
    <text evidence="2">Belongs to the peptidase C19 family.</text>
</comment>
<dbReference type="InterPro" id="IPR001394">
    <property type="entry name" value="Peptidase_C19_UCH"/>
</dbReference>
<dbReference type="SMART" id="SM00695">
    <property type="entry name" value="DUSP"/>
    <property type="match status" value="1"/>
</dbReference>
<feature type="compositionally biased region" description="Polar residues" evidence="8">
    <location>
        <begin position="791"/>
        <end position="803"/>
    </location>
</feature>
<evidence type="ECO:0000259" key="10">
    <source>
        <dbReference type="PROSITE" id="PS51283"/>
    </source>
</evidence>
<dbReference type="PROSITE" id="PS00972">
    <property type="entry name" value="USP_1"/>
    <property type="match status" value="1"/>
</dbReference>
<reference evidence="11" key="1">
    <citation type="submission" date="2021-07" db="EMBL/GenBank/DDBJ databases">
        <authorList>
            <person name="Branca A.L. A."/>
        </authorList>
    </citation>
    <scope>NUCLEOTIDE SEQUENCE</scope>
</reference>
<feature type="compositionally biased region" description="Low complexity" evidence="8">
    <location>
        <begin position="756"/>
        <end position="771"/>
    </location>
</feature>
<feature type="region of interest" description="Disordered" evidence="8">
    <location>
        <begin position="2010"/>
        <end position="2105"/>
    </location>
</feature>
<evidence type="ECO:0000256" key="1">
    <source>
        <dbReference type="ARBA" id="ARBA00000707"/>
    </source>
</evidence>
<keyword evidence="12" id="KW-1185">Reference proteome</keyword>
<feature type="region of interest" description="Disordered" evidence="8">
    <location>
        <begin position="360"/>
        <end position="429"/>
    </location>
</feature>
<dbReference type="PROSITE" id="PS00973">
    <property type="entry name" value="USP_2"/>
    <property type="match status" value="1"/>
</dbReference>
<feature type="compositionally biased region" description="Basic and acidic residues" evidence="8">
    <location>
        <begin position="1643"/>
        <end position="1652"/>
    </location>
</feature>
<feature type="compositionally biased region" description="Basic and acidic residues" evidence="8">
    <location>
        <begin position="2085"/>
        <end position="2096"/>
    </location>
</feature>
<dbReference type="Proteomes" id="UP001154252">
    <property type="component" value="Unassembled WGS sequence"/>
</dbReference>
<feature type="compositionally biased region" description="Basic and acidic residues" evidence="8">
    <location>
        <begin position="146"/>
        <end position="159"/>
    </location>
</feature>
<dbReference type="InterPro" id="IPR018200">
    <property type="entry name" value="USP_CS"/>
</dbReference>
<evidence type="ECO:0000256" key="6">
    <source>
        <dbReference type="ARBA" id="ARBA00022801"/>
    </source>
</evidence>
<keyword evidence="5" id="KW-0833">Ubl conjugation pathway</keyword>
<dbReference type="PROSITE" id="PS51283">
    <property type="entry name" value="DUSP"/>
    <property type="match status" value="1"/>
</dbReference>
<sequence>MAYSPERLVQAQQLFDRSTGNFCMLPHLSGPYHLRERACKRAAVVASWHDNDEDEDYKPSSERTPTKRKLSLFHEGDQDPRSDKKAKSLSPTSTLRSRLSPDTEEEASVAPSTPSHSEPDRWDRYWAVNPETDTPNSRYSLRRRNKDSLSESPRKKDTTMVEAEASKPAGHVSPAENELPIRECAACQELGLECSLASDPDLFAYPCTTCEIDDVFCVVSPPPKWKRLCESCKGRKKDTCSYRYADYDHSQPCLACRNQGFECVAGPARHRPLALFSTIEPSEPSEPSSPPKIDSPATSNSDHGTPALDVPEGSKPSEQLSSPKIDSLARSNSPQDTQEIQIFELFKPSEQLSSRNIQPNLQIPENKAAKNDSSELSTPPLSNAQLPVVEGPKPHEVIVIPDSDNDNPNTPNTSERQDSPIYISDSLESPTHDTVSNTIALQSANAHRIWTELVHPVQFLADNREGFPPCNWCNNFAYGVNGLGPRNPEVWIFGNGTIVELQDGHTAEGKEQSRMCVPCTWNRVKIIQCSHDTLDLLPVPMSTQDEVRADASILLQEANEALIDPKTGKAGPSYPSPPYQWCSLCREPAFGSCQAVQPVDAYAEVVDCDKESRGCGLMLCENCLHLTKRFEGDLNAVIMWGRNGPSPVSYRADVEFLLSGAENNNMYKLYLEDHFLPVEFVHNPNPLVLPPKGSKGAALIPSSIFPWLPRAATRGAQLIATTSSPKRRKVSPEPRTSPGLRARRHGRSEPPHSRHTSSSSSRGQSSSLSPPRYVPAHLQFQSGSPPGRSLTPATATAGLSLSSDHSDMPSDTREGTPPTHGRSPSPGDKRPASEITDSDPEGGVSTVSNNTRTYIIPRTCDGTNDESTNPTTSSNDKTETASSAGEPSRPASPKSEDIPTIDEQVAEVNALMTAPLKEGQKGFVVSMAWLKKVLARTTAHADHTDKGSLEGDIGPVNNLNIMLDTDPATPNFKDETGETFVPMRPGLHDALDFAIIPQHGWDLIQKWYGLADQSPVIIRYAHNTNQPVDTEKIEYETYPPIFTIFKLANPAAGTTPTILRQTVKQSVKILASRQTNYQKWLKDAKEQAGIDMSTKVRVWKILQLPTSTAPSASATPAASRSQSPAPPLALISNPNDKLLFDLNAFLDLPEGSHRVLLDNVKDQTQNANYNGRMTLDMAGLSVANCVILEEQVSGSRGGEWVSEASAKTLKSLGIPVDQPKNDASTKASAAKVALKSAQPSGRSAPTLQPDPIRGLISRGRKGRQLIVGLQNLGNTCYMNSALQCVRSIEELSYYFLSGLYKPELNPTNVLGCGGTIAKQWANLLQELYKSDPQPRSVNPYRFRAAAGRQREDFAGYEQHDSQEFVMFLLDALSEDLSRIVGSKPATVIPDSTDEMIHDRKALEDFGKKCWDLYEARNASVITDLFAGMYKSTLICHNCEKTSIIMDPFTMVTVPIPRGPTLINRTIIFYPLDGPPVSLKVRLDENDTLKVWKDFVAEKMGIDGERIFAAETLHNSFWQTFCDDDDTFGSLRISQEDTIVFYDLGPLPESTNSADSASDDDAVLVPVFHRKLVPRRNREATRELFGIPSFIRLSGEETQDLEAIYRKLLTQANNMTTHDILAAEENSHDDNATDDSDTVVTNEDDARSADSRIKTSSVDGEDSIVDISMQTEQAPKPAEDIDESDSDSDSVKSPQHPLVGKIPAKLLSLFDATVMSTNATLPDGRNISTTKNYPSISSRIQPPPTSTKGSDDDASSKSSAGDNVDDHIDTDESDVTPNPAPSLLRQGDAILLDWTPGAFDSLFGGKPHDSEELRGRPTYMNIRNVFDHTMTVSQKKPKQGNASLDQCLDEFSKEEILSRADSWFCPQCKTHVSATKKFELWRTPDIMVVQLKRFSQFRGRNGHKISTVIDFPFEGLDLSSRVEGPMDGKSAVYDLIAVDNHMGGMGGGHYTAYIKDFVSGAWVYCNDTSATTVTNMQSIITSGAYLLFYRRRSDRALGNRELRELVEGYRNREASVSGSSSGSRSPGGSQSLSEDGGRVLGGAPRKDSALAGAGVAPRVSRGQDSLGNDLYSSAGESTSGSEDGGSEGKKIGFEHENGGSQVDSLSKLTEPSWSFDAAHDISQITGGNAATEHGVFEGRCPWGDAMDIDPQFQFGLTSGGEGEDSSDDLPVVELRVGSEDMMSSDP</sequence>
<dbReference type="EC" id="3.4.19.12" evidence="3"/>
<proteinExistence type="inferred from homology"/>
<keyword evidence="6" id="KW-0378">Hydrolase</keyword>
<dbReference type="Gene3D" id="3.90.70.10">
    <property type="entry name" value="Cysteine proteinases"/>
    <property type="match status" value="2"/>
</dbReference>
<protein>
    <recommendedName>
        <fullName evidence="3">ubiquitinyl hydrolase 1</fullName>
        <ecNumber evidence="3">3.4.19.12</ecNumber>
    </recommendedName>
</protein>
<dbReference type="InterPro" id="IPR050185">
    <property type="entry name" value="Ub_carboxyl-term_hydrolase"/>
</dbReference>
<evidence type="ECO:0000256" key="8">
    <source>
        <dbReference type="SAM" id="MobiDB-lite"/>
    </source>
</evidence>
<dbReference type="GO" id="GO:0016579">
    <property type="term" value="P:protein deubiquitination"/>
    <property type="evidence" value="ECO:0007669"/>
    <property type="project" value="InterPro"/>
</dbReference>
<comment type="caution">
    <text evidence="11">The sequence shown here is derived from an EMBL/GenBank/DDBJ whole genome shotgun (WGS) entry which is preliminary data.</text>
</comment>
<feature type="compositionally biased region" description="Low complexity" evidence="8">
    <location>
        <begin position="2014"/>
        <end position="2032"/>
    </location>
</feature>
<feature type="compositionally biased region" description="Polar residues" evidence="8">
    <location>
        <begin position="861"/>
        <end position="885"/>
    </location>
</feature>
<dbReference type="EMBL" id="CAJVRC010000845">
    <property type="protein sequence ID" value="CAG8892057.1"/>
    <property type="molecule type" value="Genomic_DNA"/>
</dbReference>
<dbReference type="InterPro" id="IPR028889">
    <property type="entry name" value="USP"/>
</dbReference>
<feature type="compositionally biased region" description="Low complexity" evidence="8">
    <location>
        <begin position="88"/>
        <end position="100"/>
    </location>
</feature>
<evidence type="ECO:0000256" key="5">
    <source>
        <dbReference type="ARBA" id="ARBA00022786"/>
    </source>
</evidence>
<gene>
    <name evidence="11" type="ORF">PEGY_LOCUS2974</name>
</gene>
<feature type="domain" description="DUSP" evidence="10">
    <location>
        <begin position="899"/>
        <end position="1022"/>
    </location>
</feature>
<evidence type="ECO:0000256" key="3">
    <source>
        <dbReference type="ARBA" id="ARBA00012759"/>
    </source>
</evidence>
<dbReference type="InterPro" id="IPR006615">
    <property type="entry name" value="Pept_C19_DUSP"/>
</dbReference>
<dbReference type="Pfam" id="PF00443">
    <property type="entry name" value="UCH"/>
    <property type="match status" value="1"/>
</dbReference>
<dbReference type="Gene3D" id="3.30.2230.10">
    <property type="entry name" value="DUSP-like"/>
    <property type="match status" value="1"/>
</dbReference>
<keyword evidence="7" id="KW-0788">Thiol protease</keyword>
<feature type="compositionally biased region" description="Polar residues" evidence="8">
    <location>
        <begin position="1718"/>
        <end position="1739"/>
    </location>
</feature>
<organism evidence="11 12">
    <name type="scientific">Penicillium egyptiacum</name>
    <dbReference type="NCBI Taxonomy" id="1303716"/>
    <lineage>
        <taxon>Eukaryota</taxon>
        <taxon>Fungi</taxon>
        <taxon>Dikarya</taxon>
        <taxon>Ascomycota</taxon>
        <taxon>Pezizomycotina</taxon>
        <taxon>Eurotiomycetes</taxon>
        <taxon>Eurotiomycetidae</taxon>
        <taxon>Eurotiales</taxon>
        <taxon>Aspergillaceae</taxon>
        <taxon>Penicillium</taxon>
    </lineage>
</organism>
<keyword evidence="4" id="KW-0645">Protease</keyword>
<evidence type="ECO:0000313" key="12">
    <source>
        <dbReference type="Proteomes" id="UP001154252"/>
    </source>
</evidence>
<feature type="compositionally biased region" description="Low complexity" evidence="8">
    <location>
        <begin position="1109"/>
        <end position="1123"/>
    </location>
</feature>
<feature type="region of interest" description="Disordered" evidence="8">
    <location>
        <begin position="1624"/>
        <end position="1696"/>
    </location>
</feature>
<comment type="catalytic activity">
    <reaction evidence="1">
        <text>Thiol-dependent hydrolysis of ester, thioester, amide, peptide and isopeptide bonds formed by the C-terminal Gly of ubiquitin (a 76-residue protein attached to proteins as an intracellular targeting signal).</text>
        <dbReference type="EC" id="3.4.19.12"/>
    </reaction>
</comment>